<gene>
    <name evidence="1" type="ORF">Tci_919209</name>
</gene>
<name>A0A699WLW0_TANCI</name>
<feature type="non-terminal residue" evidence="1">
    <location>
        <position position="1"/>
    </location>
</feature>
<proteinExistence type="predicted"/>
<sequence>ERSVCPAGKGQGHMGRSGSSFWNSSRVLQVHRKGEWGWVGFGGKDGYGYCSGG</sequence>
<evidence type="ECO:0000313" key="1">
    <source>
        <dbReference type="EMBL" id="GFD47240.1"/>
    </source>
</evidence>
<dbReference type="EMBL" id="BKCJ011694207">
    <property type="protein sequence ID" value="GFD47240.1"/>
    <property type="molecule type" value="Genomic_DNA"/>
</dbReference>
<accession>A0A699WLW0</accession>
<protein>
    <submittedName>
        <fullName evidence="1">Uncharacterized protein</fullName>
    </submittedName>
</protein>
<reference evidence="1" key="1">
    <citation type="journal article" date="2019" name="Sci. Rep.">
        <title>Draft genome of Tanacetum cinerariifolium, the natural source of mosquito coil.</title>
        <authorList>
            <person name="Yamashiro T."/>
            <person name="Shiraishi A."/>
            <person name="Satake H."/>
            <person name="Nakayama K."/>
        </authorList>
    </citation>
    <scope>NUCLEOTIDE SEQUENCE</scope>
</reference>
<comment type="caution">
    <text evidence="1">The sequence shown here is derived from an EMBL/GenBank/DDBJ whole genome shotgun (WGS) entry which is preliminary data.</text>
</comment>
<dbReference type="AlphaFoldDB" id="A0A699WLW0"/>
<organism evidence="1">
    <name type="scientific">Tanacetum cinerariifolium</name>
    <name type="common">Dalmatian daisy</name>
    <name type="synonym">Chrysanthemum cinerariifolium</name>
    <dbReference type="NCBI Taxonomy" id="118510"/>
    <lineage>
        <taxon>Eukaryota</taxon>
        <taxon>Viridiplantae</taxon>
        <taxon>Streptophyta</taxon>
        <taxon>Embryophyta</taxon>
        <taxon>Tracheophyta</taxon>
        <taxon>Spermatophyta</taxon>
        <taxon>Magnoliopsida</taxon>
        <taxon>eudicotyledons</taxon>
        <taxon>Gunneridae</taxon>
        <taxon>Pentapetalae</taxon>
        <taxon>asterids</taxon>
        <taxon>campanulids</taxon>
        <taxon>Asterales</taxon>
        <taxon>Asteraceae</taxon>
        <taxon>Asteroideae</taxon>
        <taxon>Anthemideae</taxon>
        <taxon>Anthemidinae</taxon>
        <taxon>Tanacetum</taxon>
    </lineage>
</organism>